<dbReference type="InterPro" id="IPR018247">
    <property type="entry name" value="EF_Hand_1_Ca_BS"/>
</dbReference>
<keyword evidence="4" id="KW-1185">Reference proteome</keyword>
<feature type="region of interest" description="Disordered" evidence="1">
    <location>
        <begin position="117"/>
        <end position="145"/>
    </location>
</feature>
<evidence type="ECO:0000256" key="1">
    <source>
        <dbReference type="SAM" id="MobiDB-lite"/>
    </source>
</evidence>
<sequence length="173" mass="19002">MKKIIAILLSTIILGIFSCKKENKTPETIVEVTVTDYLTGKVASGVTVNLYTKTQIDVGNDTASYIAVTGQDGKVKISVAYRAKYFVVAETVDAKGYEHKNYIFGWLPIGIFRTQEEVDSSPPKGQGFESNQIGRPKIQDTNGDGVIDTNDFCDMPSINLTEKANNLYSATIY</sequence>
<name>A0A1G7FIQ5_9SPHI</name>
<gene>
    <name evidence="3" type="ORF">SAMN05216464_10976</name>
</gene>
<dbReference type="GO" id="GO:0005509">
    <property type="term" value="F:calcium ion binding"/>
    <property type="evidence" value="ECO:0007669"/>
    <property type="project" value="InterPro"/>
</dbReference>
<evidence type="ECO:0000313" key="4">
    <source>
        <dbReference type="Proteomes" id="UP000199072"/>
    </source>
</evidence>
<organism evidence="3 4">
    <name type="scientific">Mucilaginibacter pineti</name>
    <dbReference type="NCBI Taxonomy" id="1391627"/>
    <lineage>
        <taxon>Bacteria</taxon>
        <taxon>Pseudomonadati</taxon>
        <taxon>Bacteroidota</taxon>
        <taxon>Sphingobacteriia</taxon>
        <taxon>Sphingobacteriales</taxon>
        <taxon>Sphingobacteriaceae</taxon>
        <taxon>Mucilaginibacter</taxon>
    </lineage>
</organism>
<dbReference type="PROSITE" id="PS51257">
    <property type="entry name" value="PROKAR_LIPOPROTEIN"/>
    <property type="match status" value="1"/>
</dbReference>
<dbReference type="Proteomes" id="UP000199072">
    <property type="component" value="Unassembled WGS sequence"/>
</dbReference>
<dbReference type="EMBL" id="FNAI01000009">
    <property type="protein sequence ID" value="SDE75727.1"/>
    <property type="molecule type" value="Genomic_DNA"/>
</dbReference>
<dbReference type="STRING" id="1391627.SAMN05216464_10976"/>
<dbReference type="OrthoDB" id="796928at2"/>
<reference evidence="3 4" key="1">
    <citation type="submission" date="2016-10" db="EMBL/GenBank/DDBJ databases">
        <authorList>
            <person name="de Groot N.N."/>
        </authorList>
    </citation>
    <scope>NUCLEOTIDE SEQUENCE [LARGE SCALE GENOMIC DNA]</scope>
    <source>
        <strain evidence="3 4">47C3B</strain>
    </source>
</reference>
<dbReference type="PROSITE" id="PS00018">
    <property type="entry name" value="EF_HAND_1"/>
    <property type="match status" value="1"/>
</dbReference>
<dbReference type="PROSITE" id="PS50222">
    <property type="entry name" value="EF_HAND_2"/>
    <property type="match status" value="1"/>
</dbReference>
<proteinExistence type="predicted"/>
<accession>A0A1G7FIQ5</accession>
<feature type="domain" description="EF-hand" evidence="2">
    <location>
        <begin position="140"/>
        <end position="162"/>
    </location>
</feature>
<evidence type="ECO:0000259" key="2">
    <source>
        <dbReference type="PROSITE" id="PS50222"/>
    </source>
</evidence>
<evidence type="ECO:0000313" key="3">
    <source>
        <dbReference type="EMBL" id="SDE75727.1"/>
    </source>
</evidence>
<protein>
    <recommendedName>
        <fullName evidence="2">EF-hand domain-containing protein</fullName>
    </recommendedName>
</protein>
<dbReference type="InterPro" id="IPR002048">
    <property type="entry name" value="EF_hand_dom"/>
</dbReference>
<dbReference type="AlphaFoldDB" id="A0A1G7FIQ5"/>
<dbReference type="RefSeq" id="WP_091151394.1">
    <property type="nucleotide sequence ID" value="NZ_FNAI01000009.1"/>
</dbReference>